<dbReference type="Proteomes" id="UP001065298">
    <property type="component" value="Chromosome 1"/>
</dbReference>
<dbReference type="EMBL" id="CM046503">
    <property type="protein sequence ID" value="KAI8685001.1"/>
    <property type="molecule type" value="Genomic_DNA"/>
</dbReference>
<name>A0ACC0RFS8_9HYPO</name>
<evidence type="ECO:0000313" key="2">
    <source>
        <dbReference type="Proteomes" id="UP001065298"/>
    </source>
</evidence>
<proteinExistence type="predicted"/>
<evidence type="ECO:0000313" key="1">
    <source>
        <dbReference type="EMBL" id="KAI8685001.1"/>
    </source>
</evidence>
<accession>A0ACC0RFS8</accession>
<sequence length="467" mass="53076">MALPPKFAGHKLQFAAPPSAPSAVAHTTHTLEFYLDYCCPFSAKIFRTLRSAVIPAIEANPAWASSLVFIFRQQIQPWHPSSTLMHEAGLAVQRLAPERFWDFSAALFDEQTSFFDVNVVNETRNATYRRLAKVAAKVGVDEEQVYKLLEIPSQPGEDGALNAGNQVTNDLKVITKMNRLIGVHVTPTAVYDGVVQDVSSGWTKEQWVEWLEKNVPISLTRSLRRSLQKSLQQSQRRCYAKPATPAQKTSRIEDELKRQARAASKSNKEFELPEKLIIYHAGTGRTTFLAMVKITTLFLGAFFCFIVAPSYIKADKPEWETASVVLCGIIPIFFVAYTTSPFVTHIHIHLPPYARASRTILERFVRALPPSTPLTLTTMSAISKPRYSSIQAGDLSPVRRRFGLVNYVRDTTEENAKRSWYMFRAVSKFYIQDKRQRKVRYEKKTDKVDGWIWDAIKERIDKRANKV</sequence>
<organism evidence="1 2">
    <name type="scientific">Fusarium keratoplasticum</name>
    <dbReference type="NCBI Taxonomy" id="1328300"/>
    <lineage>
        <taxon>Eukaryota</taxon>
        <taxon>Fungi</taxon>
        <taxon>Dikarya</taxon>
        <taxon>Ascomycota</taxon>
        <taxon>Pezizomycotina</taxon>
        <taxon>Sordariomycetes</taxon>
        <taxon>Hypocreomycetidae</taxon>
        <taxon>Hypocreales</taxon>
        <taxon>Nectriaceae</taxon>
        <taxon>Fusarium</taxon>
        <taxon>Fusarium solani species complex</taxon>
    </lineage>
</organism>
<comment type="caution">
    <text evidence="1">The sequence shown here is derived from an EMBL/GenBank/DDBJ whole genome shotgun (WGS) entry which is preliminary data.</text>
</comment>
<reference evidence="1" key="1">
    <citation type="submission" date="2022-06" db="EMBL/GenBank/DDBJ databases">
        <title>Fusarium solani species complex genomes reveal bases of compartmentalisation and animal pathogenesis.</title>
        <authorList>
            <person name="Tsai I.J."/>
        </authorList>
    </citation>
    <scope>NUCLEOTIDE SEQUENCE</scope>
    <source>
        <strain evidence="1">Fu6.1</strain>
    </source>
</reference>
<protein>
    <submittedName>
        <fullName evidence="1">Uncharacterized protein</fullName>
    </submittedName>
</protein>
<keyword evidence="2" id="KW-1185">Reference proteome</keyword>
<gene>
    <name evidence="1" type="ORF">NCS57_00167900</name>
</gene>